<dbReference type="GO" id="GO:0003677">
    <property type="term" value="F:DNA binding"/>
    <property type="evidence" value="ECO:0007669"/>
    <property type="project" value="InterPro"/>
</dbReference>
<name>A0A7X0J4U0_9SPHI</name>
<proteinExistence type="predicted"/>
<dbReference type="InterPro" id="IPR016032">
    <property type="entry name" value="Sig_transdc_resp-reg_C-effctor"/>
</dbReference>
<dbReference type="EMBL" id="JACHCC010000008">
    <property type="protein sequence ID" value="MBB6501164.1"/>
    <property type="molecule type" value="Genomic_DNA"/>
</dbReference>
<evidence type="ECO:0000313" key="2">
    <source>
        <dbReference type="EMBL" id="MBB6501164.1"/>
    </source>
</evidence>
<dbReference type="AlphaFoldDB" id="A0A7X0J4U0"/>
<keyword evidence="1" id="KW-0472">Membrane</keyword>
<accession>A0A7X0J4U0</accession>
<dbReference type="InterPro" id="IPR011990">
    <property type="entry name" value="TPR-like_helical_dom_sf"/>
</dbReference>
<protein>
    <submittedName>
        <fullName evidence="2">Tetratricopeptide (TPR) repeat protein</fullName>
    </submittedName>
</protein>
<reference evidence="2 3" key="1">
    <citation type="submission" date="2020-08" db="EMBL/GenBank/DDBJ databases">
        <title>Genomic Encyclopedia of Type Strains, Phase IV (KMG-V): Genome sequencing to study the core and pangenomes of soil and plant-associated prokaryotes.</title>
        <authorList>
            <person name="Whitman W."/>
        </authorList>
    </citation>
    <scope>NUCLEOTIDE SEQUENCE [LARGE SCALE GENOMIC DNA]</scope>
    <source>
        <strain evidence="2 3">M2T3</strain>
    </source>
</reference>
<evidence type="ECO:0000313" key="3">
    <source>
        <dbReference type="Proteomes" id="UP000521017"/>
    </source>
</evidence>
<dbReference type="SUPFAM" id="SSF46894">
    <property type="entry name" value="C-terminal effector domain of the bipartite response regulators"/>
    <property type="match status" value="1"/>
</dbReference>
<gene>
    <name evidence="2" type="ORF">HDF25_003327</name>
</gene>
<comment type="caution">
    <text evidence="2">The sequence shown here is derived from an EMBL/GenBank/DDBJ whole genome shotgun (WGS) entry which is preliminary data.</text>
</comment>
<keyword evidence="1" id="KW-0812">Transmembrane</keyword>
<dbReference type="Gene3D" id="1.25.40.10">
    <property type="entry name" value="Tetratricopeptide repeat domain"/>
    <property type="match status" value="2"/>
</dbReference>
<sequence>MTESLLTKIISFMLQGNPFFLRLLFGLLVLAGVPGYAQYNIKQIDSILEVVNETNDLKLDTKQVIMVYNASKAINYEKGIAESLVLYSKSSYKSGRYDTAFKYITQAESTSEKINDPVLTFKIRAFKGLCYSRLGFYKEADQTLNSAVFIAKTIADKDEMHYFLTAVYTDLAVNYGRLGNSKAERVWGNKAYNESQKLEKSDKYLSVFAIAISNRGSWFAKHKQNDSAEFYLNKALLLSKKISDKYQYKKYYAQWVINLHAANFYDVEKKFSQAESSYKEAVSAASQIKYALGLKKAYSGLAKVYKNLNQTEKELIYVKKSNRLGDSLASVDKAAIKTPLDYIVRGKDQQLITNRSNYRQIIFIAFLLLSVVTGAVFFYRYKFKREIKLSAEKMNELIRKIELNENKRSPARIEELKGIVQLAINNNPAFLMKFNEFDLEFTPKLLDINPSLIAVEIEFCALLRLNFETKEIARYTNVSVRAVEGKKYRIRKKLNIPTDQDINIWMTHL</sequence>
<dbReference type="SUPFAM" id="SSF48452">
    <property type="entry name" value="TPR-like"/>
    <property type="match status" value="1"/>
</dbReference>
<feature type="transmembrane region" description="Helical" evidence="1">
    <location>
        <begin position="361"/>
        <end position="379"/>
    </location>
</feature>
<dbReference type="GO" id="GO:0006355">
    <property type="term" value="P:regulation of DNA-templated transcription"/>
    <property type="evidence" value="ECO:0007669"/>
    <property type="project" value="InterPro"/>
</dbReference>
<evidence type="ECO:0000256" key="1">
    <source>
        <dbReference type="SAM" id="Phobius"/>
    </source>
</evidence>
<organism evidence="2 3">
    <name type="scientific">Pedobacter cryoconitis</name>
    <dbReference type="NCBI Taxonomy" id="188932"/>
    <lineage>
        <taxon>Bacteria</taxon>
        <taxon>Pseudomonadati</taxon>
        <taxon>Bacteroidota</taxon>
        <taxon>Sphingobacteriia</taxon>
        <taxon>Sphingobacteriales</taxon>
        <taxon>Sphingobacteriaceae</taxon>
        <taxon>Pedobacter</taxon>
    </lineage>
</organism>
<keyword evidence="1" id="KW-1133">Transmembrane helix</keyword>
<dbReference type="Proteomes" id="UP000521017">
    <property type="component" value="Unassembled WGS sequence"/>
</dbReference>